<protein>
    <submittedName>
        <fullName evidence="9">Iron(3+)-hydroxamate-binding protein FhuD</fullName>
    </submittedName>
</protein>
<dbReference type="PANTHER" id="PTHR30532:SF1">
    <property type="entry name" value="IRON(3+)-HYDROXAMATE-BINDING PROTEIN FHUD"/>
    <property type="match status" value="1"/>
</dbReference>
<organism evidence="9 10">
    <name type="scientific">Methylobacterium crusticola</name>
    <dbReference type="NCBI Taxonomy" id="1697972"/>
    <lineage>
        <taxon>Bacteria</taxon>
        <taxon>Pseudomonadati</taxon>
        <taxon>Pseudomonadota</taxon>
        <taxon>Alphaproteobacteria</taxon>
        <taxon>Hyphomicrobiales</taxon>
        <taxon>Methylobacteriaceae</taxon>
        <taxon>Methylobacterium</taxon>
    </lineage>
</organism>
<accession>A0ABQ4R806</accession>
<dbReference type="SUPFAM" id="SSF53807">
    <property type="entry name" value="Helical backbone' metal receptor"/>
    <property type="match status" value="1"/>
</dbReference>
<proteinExistence type="inferred from homology"/>
<keyword evidence="10" id="KW-1185">Reference proteome</keyword>
<sequence>MPEGPLTRRRALALLCLAAAGSGAADPAAADPAAAEPAAEPAAPEPAGAGAAPRRVAVLDWGATETVLALGVRPVGVPQPAGYSRTVVAPALPPDTLDLGLVVEPNLELLDAARPDLIVLSPLQEAGLSPLLARIAPTAVFAVYGPGGAPYERAGGETLRLAARLGREAAGRALAAETEARIGRAAARLCGPRRPVYLVWIVDERNVVVYGRGSLFQAVLDRFRVANAWGGPANLWGFTSVGVEALTAEPEARIVHVGPIVSRGARALAGSAVWRSLAPVRAGRVATIPPVWFYGGLPAAGRFAELAGAALAQADGCDG</sequence>
<evidence type="ECO:0000256" key="3">
    <source>
        <dbReference type="ARBA" id="ARBA00022448"/>
    </source>
</evidence>
<feature type="region of interest" description="Disordered" evidence="6">
    <location>
        <begin position="26"/>
        <end position="49"/>
    </location>
</feature>
<dbReference type="PROSITE" id="PS51318">
    <property type="entry name" value="TAT"/>
    <property type="match status" value="1"/>
</dbReference>
<keyword evidence="3" id="KW-0813">Transport</keyword>
<evidence type="ECO:0000313" key="9">
    <source>
        <dbReference type="EMBL" id="GJD53456.1"/>
    </source>
</evidence>
<dbReference type="Proteomes" id="UP001055167">
    <property type="component" value="Unassembled WGS sequence"/>
</dbReference>
<keyword evidence="4" id="KW-0406">Ion transport</keyword>
<evidence type="ECO:0000256" key="1">
    <source>
        <dbReference type="ARBA" id="ARBA00004196"/>
    </source>
</evidence>
<keyword evidence="5 7" id="KW-0732">Signal</keyword>
<dbReference type="InterPro" id="IPR002491">
    <property type="entry name" value="ABC_transptr_periplasmic_BD"/>
</dbReference>
<feature type="signal peptide" evidence="7">
    <location>
        <begin position="1"/>
        <end position="24"/>
    </location>
</feature>
<keyword evidence="4" id="KW-0408">Iron</keyword>
<evidence type="ECO:0000256" key="4">
    <source>
        <dbReference type="ARBA" id="ARBA00022496"/>
    </source>
</evidence>
<dbReference type="InterPro" id="IPR006311">
    <property type="entry name" value="TAT_signal"/>
</dbReference>
<name>A0ABQ4R806_9HYPH</name>
<evidence type="ECO:0000256" key="2">
    <source>
        <dbReference type="ARBA" id="ARBA00008814"/>
    </source>
</evidence>
<comment type="subcellular location">
    <subcellularLocation>
        <location evidence="1">Cell envelope</location>
    </subcellularLocation>
</comment>
<gene>
    <name evidence="9" type="primary">fhuD</name>
    <name evidence="9" type="ORF">OPKNFCMD_6231</name>
</gene>
<evidence type="ECO:0000256" key="6">
    <source>
        <dbReference type="SAM" id="MobiDB-lite"/>
    </source>
</evidence>
<comment type="similarity">
    <text evidence="2">Belongs to the bacterial solute-binding protein 8 family.</text>
</comment>
<dbReference type="Gene3D" id="3.40.50.1980">
    <property type="entry name" value="Nitrogenase molybdenum iron protein domain"/>
    <property type="match status" value="2"/>
</dbReference>
<evidence type="ECO:0000313" key="10">
    <source>
        <dbReference type="Proteomes" id="UP001055167"/>
    </source>
</evidence>
<dbReference type="CDD" id="cd01146">
    <property type="entry name" value="FhuD"/>
    <property type="match status" value="1"/>
</dbReference>
<feature type="chain" id="PRO_5046853196" evidence="7">
    <location>
        <begin position="25"/>
        <end position="319"/>
    </location>
</feature>
<dbReference type="PROSITE" id="PS50983">
    <property type="entry name" value="FE_B12_PBP"/>
    <property type="match status" value="1"/>
</dbReference>
<dbReference type="PRINTS" id="PR01715">
    <property type="entry name" value="FERRIBNDNGPP"/>
</dbReference>
<feature type="domain" description="Fe/B12 periplasmic-binding" evidence="8">
    <location>
        <begin position="55"/>
        <end position="315"/>
    </location>
</feature>
<dbReference type="EMBL" id="BPQH01000030">
    <property type="protein sequence ID" value="GJD53456.1"/>
    <property type="molecule type" value="Genomic_DNA"/>
</dbReference>
<dbReference type="Pfam" id="PF01497">
    <property type="entry name" value="Peripla_BP_2"/>
    <property type="match status" value="1"/>
</dbReference>
<dbReference type="PANTHER" id="PTHR30532">
    <property type="entry name" value="IRON III DICITRATE-BINDING PERIPLASMIC PROTEIN"/>
    <property type="match status" value="1"/>
</dbReference>
<dbReference type="InterPro" id="IPR051313">
    <property type="entry name" value="Bact_iron-sidero_bind"/>
</dbReference>
<evidence type="ECO:0000259" key="8">
    <source>
        <dbReference type="PROSITE" id="PS50983"/>
    </source>
</evidence>
<reference evidence="9" key="2">
    <citation type="submission" date="2021-08" db="EMBL/GenBank/DDBJ databases">
        <authorList>
            <person name="Tani A."/>
            <person name="Ola A."/>
            <person name="Ogura Y."/>
            <person name="Katsura K."/>
            <person name="Hayashi T."/>
        </authorList>
    </citation>
    <scope>NUCLEOTIDE SEQUENCE</scope>
    <source>
        <strain evidence="9">KCTC 52305</strain>
    </source>
</reference>
<keyword evidence="4" id="KW-0410">Iron transport</keyword>
<comment type="caution">
    <text evidence="9">The sequence shown here is derived from an EMBL/GenBank/DDBJ whole genome shotgun (WGS) entry which is preliminary data.</text>
</comment>
<dbReference type="RefSeq" id="WP_128563197.1">
    <property type="nucleotide sequence ID" value="NZ_BPQH01000030.1"/>
</dbReference>
<reference evidence="9" key="1">
    <citation type="journal article" date="2021" name="Front. Microbiol.">
        <title>Comprehensive Comparative Genomics and Phenotyping of Methylobacterium Species.</title>
        <authorList>
            <person name="Alessa O."/>
            <person name="Ogura Y."/>
            <person name="Fujitani Y."/>
            <person name="Takami H."/>
            <person name="Hayashi T."/>
            <person name="Sahin N."/>
            <person name="Tani A."/>
        </authorList>
    </citation>
    <scope>NUCLEOTIDE SEQUENCE</scope>
    <source>
        <strain evidence="9">KCTC 52305</strain>
    </source>
</reference>
<evidence type="ECO:0000256" key="5">
    <source>
        <dbReference type="ARBA" id="ARBA00022729"/>
    </source>
</evidence>
<evidence type="ECO:0000256" key="7">
    <source>
        <dbReference type="SAM" id="SignalP"/>
    </source>
</evidence>